<reference evidence="2" key="2">
    <citation type="submission" date="2018-05" db="EMBL/GenBank/DDBJ databases">
        <title>OgluRS3 (Oryza glumaepatula Reference Sequence Version 3).</title>
        <authorList>
            <person name="Zhang J."/>
            <person name="Kudrna D."/>
            <person name="Lee S."/>
            <person name="Talag J."/>
            <person name="Welchert J."/>
            <person name="Wing R.A."/>
        </authorList>
    </citation>
    <scope>NUCLEOTIDE SEQUENCE [LARGE SCALE GENOMIC DNA]</scope>
</reference>
<dbReference type="eggNOG" id="ENOG502R4AJ">
    <property type="taxonomic scope" value="Eukaryota"/>
</dbReference>
<accession>A0A0D9ZAQ1</accession>
<dbReference type="STRING" id="40148.A0A0D9ZAQ1"/>
<organism evidence="2">
    <name type="scientific">Oryza glumipatula</name>
    <dbReference type="NCBI Taxonomy" id="40148"/>
    <lineage>
        <taxon>Eukaryota</taxon>
        <taxon>Viridiplantae</taxon>
        <taxon>Streptophyta</taxon>
        <taxon>Embryophyta</taxon>
        <taxon>Tracheophyta</taxon>
        <taxon>Spermatophyta</taxon>
        <taxon>Magnoliopsida</taxon>
        <taxon>Liliopsida</taxon>
        <taxon>Poales</taxon>
        <taxon>Poaceae</taxon>
        <taxon>BOP clade</taxon>
        <taxon>Oryzoideae</taxon>
        <taxon>Oryzeae</taxon>
        <taxon>Oryzinae</taxon>
        <taxon>Oryza</taxon>
    </lineage>
</organism>
<evidence type="ECO:0000256" key="1">
    <source>
        <dbReference type="SAM" id="MobiDB-lite"/>
    </source>
</evidence>
<dbReference type="HOGENOM" id="CLU_068156_0_0_1"/>
<dbReference type="InterPro" id="IPR021470">
    <property type="entry name" value="DUF3123"/>
</dbReference>
<name>A0A0D9ZAQ1_9ORYZ</name>
<evidence type="ECO:0000313" key="3">
    <source>
        <dbReference type="Proteomes" id="UP000026961"/>
    </source>
</evidence>
<dbReference type="Pfam" id="PF11321">
    <property type="entry name" value="DUF3123"/>
    <property type="match status" value="2"/>
</dbReference>
<proteinExistence type="predicted"/>
<feature type="compositionally biased region" description="Low complexity" evidence="1">
    <location>
        <begin position="83"/>
        <end position="96"/>
    </location>
</feature>
<feature type="region of interest" description="Disordered" evidence="1">
    <location>
        <begin position="83"/>
        <end position="104"/>
    </location>
</feature>
<protein>
    <submittedName>
        <fullName evidence="2">Uncharacterized protein</fullName>
    </submittedName>
</protein>
<dbReference type="AlphaFoldDB" id="A0A0D9ZAQ1"/>
<dbReference type="EnsemblPlants" id="OGLUM03G27290.1">
    <property type="protein sequence ID" value="OGLUM03G27290.1"/>
    <property type="gene ID" value="OGLUM03G27290"/>
</dbReference>
<feature type="region of interest" description="Disordered" evidence="1">
    <location>
        <begin position="124"/>
        <end position="150"/>
    </location>
</feature>
<sequence>MEAGTTVSVRTRVGKLPGGRQLVLWLSAVVVSAAEEGYLTVVYKGDFPPGDPFQTVRVARKDTKKITAGAAAAAAATITDPAAAAARPSSNNVAAPAPRPSTGGKKVRVLKRIYPEAPVANSLQKSQEVVRAGDSSTRSPRRERATIASSAASEKITVGMAVSVRTRVGKLRGGRRQLVLWLSAVVVSAAEEGYLTVLYKGNFPPEDPFKTVRVAAREEARRMAAPAAAIATSTTALPSGNNAAAPRPTTAGKSVAVLKRVFSEAF</sequence>
<dbReference type="Proteomes" id="UP000026961">
    <property type="component" value="Chromosome 3"/>
</dbReference>
<keyword evidence="3" id="KW-1185">Reference proteome</keyword>
<evidence type="ECO:0000313" key="2">
    <source>
        <dbReference type="EnsemblPlants" id="OGLUM03G27290.1"/>
    </source>
</evidence>
<dbReference type="Gramene" id="OGLUM03G27290.1">
    <property type="protein sequence ID" value="OGLUM03G27290.1"/>
    <property type="gene ID" value="OGLUM03G27290"/>
</dbReference>
<reference evidence="2" key="1">
    <citation type="submission" date="2015-04" db="UniProtKB">
        <authorList>
            <consortium name="EnsemblPlants"/>
        </authorList>
    </citation>
    <scope>IDENTIFICATION</scope>
</reference>